<keyword evidence="6" id="KW-0479">Metal-binding</keyword>
<comment type="cofactor">
    <cofactor evidence="1">
        <name>Fe cation</name>
        <dbReference type="ChEBI" id="CHEBI:24875"/>
    </cofactor>
</comment>
<dbReference type="InParanoid" id="H2MGX7"/>
<dbReference type="InterPro" id="IPR000907">
    <property type="entry name" value="LipOase"/>
</dbReference>
<dbReference type="InterPro" id="IPR020834">
    <property type="entry name" value="LipOase_CS"/>
</dbReference>
<proteinExistence type="inferred from homology"/>
<comment type="pathway">
    <text evidence="3">Lipid metabolism.</text>
</comment>
<dbReference type="Gene3D" id="2.60.60.20">
    <property type="entry name" value="PLAT/LH2 domain"/>
    <property type="match status" value="1"/>
</dbReference>
<dbReference type="Pfam" id="PF01477">
    <property type="entry name" value="PLAT"/>
    <property type="match status" value="1"/>
</dbReference>
<dbReference type="GeneID" id="101165367"/>
<dbReference type="GO" id="GO:0019372">
    <property type="term" value="P:lipoxygenase pathway"/>
    <property type="evidence" value="ECO:0000318"/>
    <property type="project" value="GO_Central"/>
</dbReference>
<dbReference type="Pfam" id="PF00305">
    <property type="entry name" value="Lipoxygenase"/>
    <property type="match status" value="1"/>
</dbReference>
<evidence type="ECO:0000313" key="14">
    <source>
        <dbReference type="Ensembl" id="ENSORLP00000017872.2"/>
    </source>
</evidence>
<dbReference type="PROSITE" id="PS50095">
    <property type="entry name" value="PLAT"/>
    <property type="match status" value="1"/>
</dbReference>
<keyword evidence="15" id="KW-1185">Reference proteome</keyword>
<dbReference type="PROSITE" id="PS51393">
    <property type="entry name" value="LIPOXYGENASE_3"/>
    <property type="match status" value="1"/>
</dbReference>
<dbReference type="Bgee" id="ENSORLG00000014250">
    <property type="expression patterns" value="Expressed in gastrula and 1 other cell type or tissue"/>
</dbReference>
<evidence type="ECO:0000256" key="8">
    <source>
        <dbReference type="ARBA" id="ARBA00023002"/>
    </source>
</evidence>
<comment type="similarity">
    <text evidence="4">Belongs to the lipoxygenase family.</text>
</comment>
<evidence type="ECO:0000256" key="5">
    <source>
        <dbReference type="ARBA" id="ARBA00022490"/>
    </source>
</evidence>
<evidence type="ECO:0000259" key="13">
    <source>
        <dbReference type="PROSITE" id="PS51393"/>
    </source>
</evidence>
<dbReference type="InterPro" id="IPR036392">
    <property type="entry name" value="PLAT/LH2_dom_sf"/>
</dbReference>
<dbReference type="Proteomes" id="UP000001038">
    <property type="component" value="Chromosome 24"/>
</dbReference>
<dbReference type="OrthoDB" id="407298at2759"/>
<dbReference type="Ensembl" id="ENSORLT00000017873.2">
    <property type="protein sequence ID" value="ENSORLP00000017872.2"/>
    <property type="gene ID" value="ENSORLG00000014250.2"/>
</dbReference>
<dbReference type="FunFam" id="1.20.245.10:FF:000001">
    <property type="entry name" value="Arachidonate 5-lipoxygenase a"/>
    <property type="match status" value="1"/>
</dbReference>
<evidence type="ECO:0000256" key="1">
    <source>
        <dbReference type="ARBA" id="ARBA00001962"/>
    </source>
</evidence>
<reference evidence="14" key="2">
    <citation type="submission" date="2025-08" db="UniProtKB">
        <authorList>
            <consortium name="Ensembl"/>
        </authorList>
    </citation>
    <scope>IDENTIFICATION</scope>
    <source>
        <strain evidence="14">Hd-rR</strain>
    </source>
</reference>
<protein>
    <submittedName>
        <fullName evidence="14">Si:dkey-17e16.9</fullName>
    </submittedName>
</protein>
<dbReference type="PANTHER" id="PTHR11771">
    <property type="entry name" value="LIPOXYGENASE"/>
    <property type="match status" value="1"/>
</dbReference>
<name>H2MGX7_ORYLA</name>
<dbReference type="Gene3D" id="1.20.245.10">
    <property type="entry name" value="Lipoxygenase-1, Domain 5"/>
    <property type="match status" value="1"/>
</dbReference>
<evidence type="ECO:0000256" key="7">
    <source>
        <dbReference type="ARBA" id="ARBA00022964"/>
    </source>
</evidence>
<dbReference type="GO" id="GO:0034440">
    <property type="term" value="P:lipid oxidation"/>
    <property type="evidence" value="ECO:0000318"/>
    <property type="project" value="GO_Central"/>
</dbReference>
<dbReference type="RefSeq" id="XP_023808987.1">
    <property type="nucleotide sequence ID" value="XM_023953219.1"/>
</dbReference>
<reference evidence="14" key="3">
    <citation type="submission" date="2025-09" db="UniProtKB">
        <authorList>
            <consortium name="Ensembl"/>
        </authorList>
    </citation>
    <scope>IDENTIFICATION</scope>
    <source>
        <strain evidence="14">Hd-rR</strain>
    </source>
</reference>
<evidence type="ECO:0000313" key="15">
    <source>
        <dbReference type="Proteomes" id="UP000001038"/>
    </source>
</evidence>
<keyword evidence="10" id="KW-0443">Lipid metabolism</keyword>
<evidence type="ECO:0000256" key="2">
    <source>
        <dbReference type="ARBA" id="ARBA00004496"/>
    </source>
</evidence>
<evidence type="ECO:0000259" key="12">
    <source>
        <dbReference type="PROSITE" id="PS50095"/>
    </source>
</evidence>
<dbReference type="AlphaFoldDB" id="H2MGX7"/>
<feature type="domain" description="Lipoxygenase" evidence="13">
    <location>
        <begin position="156"/>
        <end position="706"/>
    </location>
</feature>
<dbReference type="SUPFAM" id="SSF48484">
    <property type="entry name" value="Lipoxigenase"/>
    <property type="match status" value="1"/>
</dbReference>
<dbReference type="HOGENOM" id="CLU_004282_3_3_1"/>
<keyword evidence="7" id="KW-0223">Dioxygenase</keyword>
<dbReference type="STRING" id="8090.ENSORLP00000017872"/>
<dbReference type="InterPro" id="IPR013819">
    <property type="entry name" value="LipOase_C"/>
</dbReference>
<dbReference type="InterPro" id="IPR001024">
    <property type="entry name" value="PLAT/LH2_dom"/>
</dbReference>
<evidence type="ECO:0000256" key="6">
    <source>
        <dbReference type="ARBA" id="ARBA00022723"/>
    </source>
</evidence>
<dbReference type="SUPFAM" id="SSF49723">
    <property type="entry name" value="Lipase/lipooxygenase domain (PLAT/LH2 domain)"/>
    <property type="match status" value="1"/>
</dbReference>
<evidence type="ECO:0000256" key="4">
    <source>
        <dbReference type="ARBA" id="ARBA00009419"/>
    </source>
</evidence>
<dbReference type="PRINTS" id="PR00087">
    <property type="entry name" value="LIPOXYGENASE"/>
</dbReference>
<gene>
    <name evidence="14" type="primary">LOC101165367</name>
</gene>
<accession>H2MGX7</accession>
<comment type="subcellular location">
    <subcellularLocation>
        <location evidence="2">Cytoplasm</location>
    </subcellularLocation>
</comment>
<dbReference type="eggNOG" id="ENOG502QQSP">
    <property type="taxonomic scope" value="Eukaryota"/>
</dbReference>
<dbReference type="GO" id="GO:0005737">
    <property type="term" value="C:cytoplasm"/>
    <property type="evidence" value="ECO:0007669"/>
    <property type="project" value="UniProtKB-SubCell"/>
</dbReference>
<keyword evidence="5" id="KW-0963">Cytoplasm</keyword>
<reference evidence="14 15" key="1">
    <citation type="journal article" date="2007" name="Nature">
        <title>The medaka draft genome and insights into vertebrate genome evolution.</title>
        <authorList>
            <person name="Kasahara M."/>
            <person name="Naruse K."/>
            <person name="Sasaki S."/>
            <person name="Nakatani Y."/>
            <person name="Qu W."/>
            <person name="Ahsan B."/>
            <person name="Yamada T."/>
            <person name="Nagayasu Y."/>
            <person name="Doi K."/>
            <person name="Kasai Y."/>
            <person name="Jindo T."/>
            <person name="Kobayashi D."/>
            <person name="Shimada A."/>
            <person name="Toyoda A."/>
            <person name="Kuroki Y."/>
            <person name="Fujiyama A."/>
            <person name="Sasaki T."/>
            <person name="Shimizu A."/>
            <person name="Asakawa S."/>
            <person name="Shimizu N."/>
            <person name="Hashimoto S."/>
            <person name="Yang J."/>
            <person name="Lee Y."/>
            <person name="Matsushima K."/>
            <person name="Sugano S."/>
            <person name="Sakaizumi M."/>
            <person name="Narita T."/>
            <person name="Ohishi K."/>
            <person name="Haga S."/>
            <person name="Ohta F."/>
            <person name="Nomoto H."/>
            <person name="Nogata K."/>
            <person name="Morishita T."/>
            <person name="Endo T."/>
            <person name="Shin-I T."/>
            <person name="Takeda H."/>
            <person name="Morishita S."/>
            <person name="Kohara Y."/>
        </authorList>
    </citation>
    <scope>NUCLEOTIDE SEQUENCE [LARGE SCALE GENOMIC DNA]</scope>
    <source>
        <strain evidence="14 15">Hd-rR</strain>
    </source>
</reference>
<dbReference type="SMART" id="SM00308">
    <property type="entry name" value="LH2"/>
    <property type="match status" value="1"/>
</dbReference>
<sequence length="706" mass="80383">MAEYKLSVTTGGMRHAGTLDNIFIILFGTEGQSERTRLDNSGIDFKSGTASSILSYVTIKKTQQISSHLFAFNPLGGLHFTFFCAQTRTYSLKCSFSLGKLLLLKVEKDSFLHLLDDRWYCCKVEVMTPEGEEIAFPCFRWISSGEEVELRGGKALKVFEEEHPLLIDHRNKELKLRKSLYQWAVGDKKLPRHIHFTDISELPAEVQLSELRSDEIHHSKRKMNTELMFKGLAGSCKEWKSIEDLEKVFKSRKTSMSEYVSKHWKEDDFFGYQFLNGTNPNAIKRCSKLPPNFPVTEEMVKPCLPNGLTLKDEMEKGNIFLCDQRIMEGIPTRVKDGNPLHMTAGLCLFYMNPEGKLMPLAIQLNQKASAENPIFLPTDPEKDWLLAKLFFKSADLLECEVVHHLLITHFLSEVFAVATLRCFPTIHPLHKLLIPHFRFTLHINIMGREALLGPDGALCASSFGLEGLMELMGRGLSETTYSALCLPENITARGLDSIPNFYYRDDALKLWDVIESFVSSVVKDHYPSDDDVFKDTELQEWIDEIFTQGFLENKQSGVPASFHTVEEVVKFVTMVIFTVSVQHAAVNNGQFDFHSWIPNGSLQLQKPPPTFKGQSRMNTFLQALPNVGDSVKFAAMFWMLSDKYTDMVPLGAFPEERFSEPHLKQMIKDFQAELSYLSEEISLRNSKLQVPYAYLNPKQIENSVAV</sequence>
<comment type="caution">
    <text evidence="11">Lacks conserved residue(s) required for the propagation of feature annotation.</text>
</comment>
<dbReference type="GO" id="GO:0016702">
    <property type="term" value="F:oxidoreductase activity, acting on single donors with incorporation of molecular oxygen, incorporation of two atoms of oxygen"/>
    <property type="evidence" value="ECO:0000318"/>
    <property type="project" value="GO_Central"/>
</dbReference>
<evidence type="ECO:0000256" key="10">
    <source>
        <dbReference type="ARBA" id="ARBA00023098"/>
    </source>
</evidence>
<organism evidence="14 15">
    <name type="scientific">Oryzias latipes</name>
    <name type="common">Japanese rice fish</name>
    <name type="synonym">Japanese killifish</name>
    <dbReference type="NCBI Taxonomy" id="8090"/>
    <lineage>
        <taxon>Eukaryota</taxon>
        <taxon>Metazoa</taxon>
        <taxon>Chordata</taxon>
        <taxon>Craniata</taxon>
        <taxon>Vertebrata</taxon>
        <taxon>Euteleostomi</taxon>
        <taxon>Actinopterygii</taxon>
        <taxon>Neopterygii</taxon>
        <taxon>Teleostei</taxon>
        <taxon>Neoteleostei</taxon>
        <taxon>Acanthomorphata</taxon>
        <taxon>Ovalentaria</taxon>
        <taxon>Atherinomorphae</taxon>
        <taxon>Beloniformes</taxon>
        <taxon>Adrianichthyidae</taxon>
        <taxon>Oryziinae</taxon>
        <taxon>Oryzias</taxon>
    </lineage>
</organism>
<dbReference type="InterPro" id="IPR036226">
    <property type="entry name" value="LipOase_C_sf"/>
</dbReference>
<evidence type="ECO:0000256" key="11">
    <source>
        <dbReference type="PROSITE-ProRule" id="PRU00152"/>
    </source>
</evidence>
<feature type="domain" description="PLAT" evidence="12">
    <location>
        <begin position="2"/>
        <end position="156"/>
    </location>
</feature>
<evidence type="ECO:0000256" key="9">
    <source>
        <dbReference type="ARBA" id="ARBA00023004"/>
    </source>
</evidence>
<dbReference type="GO" id="GO:0019369">
    <property type="term" value="P:arachidonate metabolic process"/>
    <property type="evidence" value="ECO:0000318"/>
    <property type="project" value="GO_Central"/>
</dbReference>
<evidence type="ECO:0000256" key="3">
    <source>
        <dbReference type="ARBA" id="ARBA00005189"/>
    </source>
</evidence>
<dbReference type="PROSITE" id="PS00081">
    <property type="entry name" value="LIPOXYGENASE_2"/>
    <property type="match status" value="1"/>
</dbReference>
<dbReference type="GeneTree" id="ENSGT00940000156796"/>
<dbReference type="KEGG" id="ola:101165367"/>
<keyword evidence="8" id="KW-0560">Oxidoreductase</keyword>
<dbReference type="Gene3D" id="3.10.450.60">
    <property type="match status" value="1"/>
</dbReference>
<keyword evidence="9" id="KW-0408">Iron</keyword>
<dbReference type="GO" id="GO:0046872">
    <property type="term" value="F:metal ion binding"/>
    <property type="evidence" value="ECO:0007669"/>
    <property type="project" value="UniProtKB-KW"/>
</dbReference>